<feature type="region of interest" description="Disordered" evidence="7">
    <location>
        <begin position="304"/>
        <end position="323"/>
    </location>
</feature>
<feature type="compositionally biased region" description="Low complexity" evidence="7">
    <location>
        <begin position="1072"/>
        <end position="1088"/>
    </location>
</feature>
<dbReference type="InterPro" id="IPR013655">
    <property type="entry name" value="PAS_fold_3"/>
</dbReference>
<comment type="caution">
    <text evidence="12">The sequence shown here is derived from an EMBL/GenBank/DDBJ whole genome shotgun (WGS) entry which is preliminary data.</text>
</comment>
<dbReference type="InterPro" id="IPR005467">
    <property type="entry name" value="His_kinase_dom"/>
</dbReference>
<dbReference type="InterPro" id="IPR004358">
    <property type="entry name" value="Sig_transdc_His_kin-like_C"/>
</dbReference>
<evidence type="ECO:0000259" key="8">
    <source>
        <dbReference type="PROSITE" id="PS50109"/>
    </source>
</evidence>
<gene>
    <name evidence="12" type="ORF">SCUCBS95973_009060</name>
</gene>
<dbReference type="SMART" id="SM00448">
    <property type="entry name" value="REC"/>
    <property type="match status" value="1"/>
</dbReference>
<dbReference type="Gene3D" id="3.30.565.10">
    <property type="entry name" value="Histidine kinase-like ATPase, C-terminal domain"/>
    <property type="match status" value="1"/>
</dbReference>
<dbReference type="SUPFAM" id="SSF55785">
    <property type="entry name" value="PYP-like sensor domain (PAS domain)"/>
    <property type="match status" value="2"/>
</dbReference>
<dbReference type="PROSITE" id="PS50113">
    <property type="entry name" value="PAC"/>
    <property type="match status" value="2"/>
</dbReference>
<evidence type="ECO:0000256" key="5">
    <source>
        <dbReference type="ARBA" id="ARBA00022777"/>
    </source>
</evidence>
<dbReference type="Pfam" id="PF02518">
    <property type="entry name" value="HATPase_c"/>
    <property type="match status" value="1"/>
</dbReference>
<feature type="region of interest" description="Disordered" evidence="7">
    <location>
        <begin position="236"/>
        <end position="278"/>
    </location>
</feature>
<evidence type="ECO:0000259" key="10">
    <source>
        <dbReference type="PROSITE" id="PS50112"/>
    </source>
</evidence>
<dbReference type="Gene3D" id="3.30.450.20">
    <property type="entry name" value="PAS domain"/>
    <property type="match status" value="2"/>
</dbReference>
<keyword evidence="13" id="KW-1185">Reference proteome</keyword>
<dbReference type="Proteomes" id="UP001642405">
    <property type="component" value="Unassembled WGS sequence"/>
</dbReference>
<dbReference type="NCBIfam" id="TIGR00229">
    <property type="entry name" value="sensory_box"/>
    <property type="match status" value="1"/>
</dbReference>
<dbReference type="CDD" id="cd00130">
    <property type="entry name" value="PAS"/>
    <property type="match status" value="2"/>
</dbReference>
<dbReference type="CDD" id="cd16922">
    <property type="entry name" value="HATPase_EvgS-ArcB-TorS-like"/>
    <property type="match status" value="1"/>
</dbReference>
<sequence>MSPEEYKESSPPQAIGLDNAWTVLHVPLYHPLLSKTAQPFRLDTAEMERRSSPNRDTDEGTHKSADASPSRRKQMPIAILSILSPIIPYPSNLRHSLEHLAPHMATSFSLCAHYSSLEAEISGLNRRRHDIGGFGGVDTDGNPLPTGPAFTSTPYLGPEDPISHRSQAGSMTSFSDYSTRSRSIAGSPGGTPGWDSAALNMFLERRGNTGSGISPSIASLTGDGYFGMRANNMGGFARPATTPGGTSSSGGGAGAGGGSGGQRGRKNSVSHSEKRLSALRLPEVTLSPQDDRVMSPIADPAIAATSSSPLNRSEEAPVASQHAARGGTIAVKGAGATMLPPTSAPSRAGSVTSSSPVDMPPPSDRLKSLILDSLPAHVFVAMPQTGAIVWVNSRYLAYRGQTVEGLAEDPWGSLHPDDREEYLKAWSHSVRTGDQFSRTVRIRRFDGSYRWFQARAVASRDRRNSIMQFLGSYMDIHDQHIAELKAARQEEVEASETKHRILANLIPQIIFTANEEEGVTFANEQWLSYTGQSFNDLLGLGFLDNVHPDDLAKCSFLPVPAHLQERRKRLLQAVTSSVSVRGAGSVSDRSRKSGTADGTDDEELSELAELARRGIIMVTTDDNGRPSYTTEVRLRSKTGEYRWHLVRCVETGTMDFGKGYNSYFGSATDINDHKLLETKLKEAMDSKTRFLSNMSHEIRTPLIGISGMVSFLQDTTLNEEQRDYTNTIQTSANSLLMIINDILDLSKVDAGMMKLSFEWFHTRSLIEDVNELVSTMAIAKRLELNYIVDDDVPSWVKGDRVRIRQVLLNVIGNAIKFTAKGEVFSRCRVAKNKKSAAGDQIELEFSVTDTGRGFTKEEADLIFKPFSQIDGSSTRQHGGSGLGLVISRQLVELHGGTMNGTAVPGKGSTFTFSAIFKLPTEFDHPDGLSTPSSEANVAAPSLTLTSMGLATPSFMDPAAIMAAAAASAAGASSTVLSSVPVVMGPPSLSSPAANSSGSSDPSIRSTKSQSLSDRSSSLSSVNTGGLSRFSEAARASGQDPSHMKFQMPSSGYDRLAFEPQSPALSSPNSSDTMTATTTATAPKTDQTGTGSGAIEPTARKSDAYSILIICPQMHSREATAQHIASTMSKDRPHQIQSMASMAEAQEVISAKNAEPFTHVVVNLPSPQEILELVDQLDRSTMLETATVLVLSDSVQRQAVSKLAAGTRYEQLMSEARIIYIYKPVKPSRFAVIFDPQRESDISIDRNRSSAQRLVENQKQSYVDLSQRMGNKGYKVLLVEDNMVNQKVLTKYLHKVGVDVDMAADGVECTDIVLSHPHDYYSLILCDLHMPRKDGYQACREIREWEAKGKHAKPIPIIALSANVMSDVYDKCVEAGFSKYITKPVDFIVLSRVLAEFF</sequence>
<dbReference type="InterPro" id="IPR001789">
    <property type="entry name" value="Sig_transdc_resp-reg_receiver"/>
</dbReference>
<evidence type="ECO:0000256" key="3">
    <source>
        <dbReference type="ARBA" id="ARBA00022553"/>
    </source>
</evidence>
<dbReference type="SUPFAM" id="SSF52172">
    <property type="entry name" value="CheY-like"/>
    <property type="match status" value="1"/>
</dbReference>
<dbReference type="PROSITE" id="PS50110">
    <property type="entry name" value="RESPONSE_REGULATORY"/>
    <property type="match status" value="1"/>
</dbReference>
<dbReference type="InterPro" id="IPR003661">
    <property type="entry name" value="HisK_dim/P_dom"/>
</dbReference>
<name>A0ABP0CU34_9PEZI</name>
<feature type="region of interest" description="Disordered" evidence="7">
    <location>
        <begin position="45"/>
        <end position="72"/>
    </location>
</feature>
<dbReference type="CDD" id="cd00082">
    <property type="entry name" value="HisKA"/>
    <property type="match status" value="1"/>
</dbReference>
<evidence type="ECO:0000313" key="13">
    <source>
        <dbReference type="Proteomes" id="UP001642405"/>
    </source>
</evidence>
<evidence type="ECO:0000256" key="6">
    <source>
        <dbReference type="PROSITE-ProRule" id="PRU00169"/>
    </source>
</evidence>
<feature type="domain" description="PAC" evidence="11">
    <location>
        <begin position="628"/>
        <end position="682"/>
    </location>
</feature>
<dbReference type="InterPro" id="IPR000014">
    <property type="entry name" value="PAS"/>
</dbReference>
<dbReference type="InterPro" id="IPR000700">
    <property type="entry name" value="PAS-assoc_C"/>
</dbReference>
<dbReference type="SMART" id="SM00086">
    <property type="entry name" value="PAC"/>
    <property type="match status" value="2"/>
</dbReference>
<feature type="domain" description="PAS" evidence="10">
    <location>
        <begin position="495"/>
        <end position="550"/>
    </location>
</feature>
<evidence type="ECO:0000313" key="12">
    <source>
        <dbReference type="EMBL" id="CAK7234811.1"/>
    </source>
</evidence>
<keyword evidence="3 6" id="KW-0597">Phosphoprotein</keyword>
<feature type="region of interest" description="Disordered" evidence="7">
    <location>
        <begin position="160"/>
        <end position="191"/>
    </location>
</feature>
<dbReference type="SMART" id="SM00091">
    <property type="entry name" value="PAS"/>
    <property type="match status" value="2"/>
</dbReference>
<evidence type="ECO:0000256" key="2">
    <source>
        <dbReference type="ARBA" id="ARBA00012438"/>
    </source>
</evidence>
<dbReference type="Gene3D" id="3.40.50.2300">
    <property type="match status" value="1"/>
</dbReference>
<evidence type="ECO:0000259" key="9">
    <source>
        <dbReference type="PROSITE" id="PS50110"/>
    </source>
</evidence>
<organism evidence="12 13">
    <name type="scientific">Sporothrix curviconia</name>
    <dbReference type="NCBI Taxonomy" id="1260050"/>
    <lineage>
        <taxon>Eukaryota</taxon>
        <taxon>Fungi</taxon>
        <taxon>Dikarya</taxon>
        <taxon>Ascomycota</taxon>
        <taxon>Pezizomycotina</taxon>
        <taxon>Sordariomycetes</taxon>
        <taxon>Sordariomycetidae</taxon>
        <taxon>Ophiostomatales</taxon>
        <taxon>Ophiostomataceae</taxon>
        <taxon>Sporothrix</taxon>
    </lineage>
</organism>
<dbReference type="InterPro" id="IPR001610">
    <property type="entry name" value="PAC"/>
</dbReference>
<dbReference type="SMART" id="SM00388">
    <property type="entry name" value="HisKA"/>
    <property type="match status" value="1"/>
</dbReference>
<keyword evidence="4" id="KW-0808">Transferase</keyword>
<dbReference type="Pfam" id="PF08447">
    <property type="entry name" value="PAS_3"/>
    <property type="match status" value="1"/>
</dbReference>
<feature type="region of interest" description="Disordered" evidence="7">
    <location>
        <begin position="582"/>
        <end position="604"/>
    </location>
</feature>
<proteinExistence type="predicted"/>
<feature type="compositionally biased region" description="Polar residues" evidence="7">
    <location>
        <begin position="1062"/>
        <end position="1071"/>
    </location>
</feature>
<dbReference type="SMART" id="SM00387">
    <property type="entry name" value="HATPase_c"/>
    <property type="match status" value="1"/>
</dbReference>
<dbReference type="CDD" id="cd17546">
    <property type="entry name" value="REC_hyHK_CKI1_RcsC-like"/>
    <property type="match status" value="1"/>
</dbReference>
<dbReference type="SUPFAM" id="SSF55874">
    <property type="entry name" value="ATPase domain of HSP90 chaperone/DNA topoisomerase II/histidine kinase"/>
    <property type="match status" value="1"/>
</dbReference>
<evidence type="ECO:0000256" key="4">
    <source>
        <dbReference type="ARBA" id="ARBA00022679"/>
    </source>
</evidence>
<keyword evidence="5" id="KW-0418">Kinase</keyword>
<feature type="domain" description="Histidine kinase" evidence="8">
    <location>
        <begin position="693"/>
        <end position="918"/>
    </location>
</feature>
<accession>A0ABP0CU34</accession>
<dbReference type="InterPro" id="IPR036097">
    <property type="entry name" value="HisK_dim/P_sf"/>
</dbReference>
<dbReference type="InterPro" id="IPR003594">
    <property type="entry name" value="HATPase_dom"/>
</dbReference>
<feature type="domain" description="PAC" evidence="11">
    <location>
        <begin position="436"/>
        <end position="488"/>
    </location>
</feature>
<feature type="domain" description="Response regulatory" evidence="9">
    <location>
        <begin position="1274"/>
        <end position="1397"/>
    </location>
</feature>
<comment type="catalytic activity">
    <reaction evidence="1">
        <text>ATP + protein L-histidine = ADP + protein N-phospho-L-histidine.</text>
        <dbReference type="EC" id="2.7.13.3"/>
    </reaction>
</comment>
<dbReference type="Pfam" id="PF00512">
    <property type="entry name" value="HisKA"/>
    <property type="match status" value="1"/>
</dbReference>
<dbReference type="PROSITE" id="PS50112">
    <property type="entry name" value="PAS"/>
    <property type="match status" value="1"/>
</dbReference>
<protein>
    <recommendedName>
        <fullName evidence="2">histidine kinase</fullName>
        <ecNumber evidence="2">2.7.13.3</ecNumber>
    </recommendedName>
</protein>
<dbReference type="InterPro" id="IPR036890">
    <property type="entry name" value="HATPase_C_sf"/>
</dbReference>
<evidence type="ECO:0000256" key="1">
    <source>
        <dbReference type="ARBA" id="ARBA00000085"/>
    </source>
</evidence>
<feature type="compositionally biased region" description="Basic and acidic residues" evidence="7">
    <location>
        <begin position="45"/>
        <end position="65"/>
    </location>
</feature>
<dbReference type="EC" id="2.7.13.3" evidence="2"/>
<dbReference type="Gene3D" id="1.10.287.130">
    <property type="match status" value="1"/>
</dbReference>
<feature type="modified residue" description="4-aspartylphosphate" evidence="6">
    <location>
        <position position="1326"/>
    </location>
</feature>
<feature type="region of interest" description="Disordered" evidence="7">
    <location>
        <begin position="988"/>
        <end position="1097"/>
    </location>
</feature>
<feature type="region of interest" description="Disordered" evidence="7">
    <location>
        <begin position="340"/>
        <end position="360"/>
    </location>
</feature>
<dbReference type="PANTHER" id="PTHR43047">
    <property type="entry name" value="TWO-COMPONENT HISTIDINE PROTEIN KINASE"/>
    <property type="match status" value="1"/>
</dbReference>
<dbReference type="PANTHER" id="PTHR43047:SF74">
    <property type="entry name" value="HISTIDINE KINASE-RELATED"/>
    <property type="match status" value="1"/>
</dbReference>
<dbReference type="InterPro" id="IPR035965">
    <property type="entry name" value="PAS-like_dom_sf"/>
</dbReference>
<evidence type="ECO:0000256" key="7">
    <source>
        <dbReference type="SAM" id="MobiDB-lite"/>
    </source>
</evidence>
<feature type="compositionally biased region" description="Low complexity" evidence="7">
    <location>
        <begin position="988"/>
        <end position="1020"/>
    </location>
</feature>
<dbReference type="InterPro" id="IPR011006">
    <property type="entry name" value="CheY-like_superfamily"/>
</dbReference>
<feature type="compositionally biased region" description="Polar residues" evidence="7">
    <location>
        <begin position="164"/>
        <end position="184"/>
    </location>
</feature>
<dbReference type="Pfam" id="PF00072">
    <property type="entry name" value="Response_reg"/>
    <property type="match status" value="1"/>
</dbReference>
<dbReference type="PRINTS" id="PR00344">
    <property type="entry name" value="BCTRLSENSOR"/>
</dbReference>
<evidence type="ECO:0000259" key="11">
    <source>
        <dbReference type="PROSITE" id="PS50113"/>
    </source>
</evidence>
<dbReference type="EMBL" id="CAWUHB010000089">
    <property type="protein sequence ID" value="CAK7234811.1"/>
    <property type="molecule type" value="Genomic_DNA"/>
</dbReference>
<reference evidence="12 13" key="1">
    <citation type="submission" date="2024-01" db="EMBL/GenBank/DDBJ databases">
        <authorList>
            <person name="Allen C."/>
            <person name="Tagirdzhanova G."/>
        </authorList>
    </citation>
    <scope>NUCLEOTIDE SEQUENCE [LARGE SCALE GENOMIC DNA]</scope>
</reference>
<feature type="compositionally biased region" description="Gly residues" evidence="7">
    <location>
        <begin position="247"/>
        <end position="262"/>
    </location>
</feature>
<dbReference type="SUPFAM" id="SSF47384">
    <property type="entry name" value="Homodimeric domain of signal transducing histidine kinase"/>
    <property type="match status" value="1"/>
</dbReference>
<dbReference type="PROSITE" id="PS50109">
    <property type="entry name" value="HIS_KIN"/>
    <property type="match status" value="1"/>
</dbReference>